<evidence type="ECO:0000256" key="3">
    <source>
        <dbReference type="ARBA" id="ARBA00022722"/>
    </source>
</evidence>
<dbReference type="InterPro" id="IPR038763">
    <property type="entry name" value="DHH_sf"/>
</dbReference>
<dbReference type="GO" id="GO:0006281">
    <property type="term" value="P:DNA repair"/>
    <property type="evidence" value="ECO:0007669"/>
    <property type="project" value="InterPro"/>
</dbReference>
<dbReference type="PANTHER" id="PTHR30255:SF2">
    <property type="entry name" value="SINGLE-STRANDED-DNA-SPECIFIC EXONUCLEASE RECJ"/>
    <property type="match status" value="1"/>
</dbReference>
<sequence>MLEPKKRWFIQEVEDEIVEMLARETGLDPVVVRLLAIRGLKKKEEIERFLNHDVSMLYDPFLFLDMKKAVNRVHTAIVKGEKVLIYGDYDADGVTSTTMMYKTLKQLRTNFDYYIPNRFTEGYGLNKEALEEAAKQGFQVVITVDTGISAVEEAHLAKQLGLDLIITDHHEPPAILPDAFAIINPKTPGETYPFKLLAGVGVAFKFAHALLGRIPMEYIDIAAIGTIGDLVPLIDENRIIARAGLEQLAKTEHIGLQALLEEAGLKGKKITTGHVGFGIVPRINASGRLETADHAVRLFITEEEELAKELANTLGMINQERQEIVEMITKEAFEIIESHEMQKDKVLVVAKENWNVGVIGIVASRILEKYYRPTIVLSIDPETRMAKGSARSIVGYDIYQALTEAKDLLPHYGGHTAAAGLSIHEKDIPQFRQKLNLLAEEWLNAEDFIPTENVDMVCNLDQITIPLIEQIEKMEPFGMGNPSPKWMIEKVEIAKISTIGKDQQHLKMTVANQNKMIEALAFKMGHLNKEIAASSEIRILGELNVNEWNGEKKPQIMIRDFQIPHLQIFDWRNRKVEEESLKELDHEQALIFYDEEVQKEELSIFQLARKISYQRWEKRTFTVTRFKQVVLYDLPPRVSTMEEIMGELKEVEKLYCIYENFVHTKYRFDPAPNRNVLKQVYSFLRKHPELKQKEKAEHFFKKLGISSETFHFILEVFRELGFIIVDGDILTLHPNPEKKELVQSLSYRKYLEKEKVKEIFLYSNTKNLRDWFLHKSKRN</sequence>
<evidence type="ECO:0000259" key="7">
    <source>
        <dbReference type="Pfam" id="PF02272"/>
    </source>
</evidence>
<dbReference type="GO" id="GO:0008409">
    <property type="term" value="F:5'-3' exonuclease activity"/>
    <property type="evidence" value="ECO:0007669"/>
    <property type="project" value="InterPro"/>
</dbReference>
<name>A0A4R3KKQ2_9BACI</name>
<reference evidence="10 11" key="1">
    <citation type="submission" date="2019-03" db="EMBL/GenBank/DDBJ databases">
        <title>Genomic Encyclopedia of Type Strains, Phase IV (KMG-IV): sequencing the most valuable type-strain genomes for metagenomic binning, comparative biology and taxonomic classification.</title>
        <authorList>
            <person name="Goeker M."/>
        </authorList>
    </citation>
    <scope>NUCLEOTIDE SEQUENCE [LARGE SCALE GENOMIC DNA]</scope>
    <source>
        <strain evidence="10 11">DSM 23802</strain>
    </source>
</reference>
<dbReference type="InterPro" id="IPR041122">
    <property type="entry name" value="RecJ_OB"/>
</dbReference>
<dbReference type="InterPro" id="IPR003156">
    <property type="entry name" value="DHHA1_dom"/>
</dbReference>
<dbReference type="Gene3D" id="3.10.310.30">
    <property type="match status" value="1"/>
</dbReference>
<dbReference type="InterPro" id="IPR004610">
    <property type="entry name" value="RecJ"/>
</dbReference>
<dbReference type="Gene3D" id="3.90.1640.30">
    <property type="match status" value="1"/>
</dbReference>
<keyword evidence="4" id="KW-0378">Hydrolase</keyword>
<dbReference type="Pfam" id="PF17768">
    <property type="entry name" value="RecJ_OB"/>
    <property type="match status" value="1"/>
</dbReference>
<dbReference type="AlphaFoldDB" id="A0A4R3KKQ2"/>
<evidence type="ECO:0000256" key="4">
    <source>
        <dbReference type="ARBA" id="ARBA00022801"/>
    </source>
</evidence>
<dbReference type="PANTHER" id="PTHR30255">
    <property type="entry name" value="SINGLE-STRANDED-DNA-SPECIFIC EXONUCLEASE RECJ"/>
    <property type="match status" value="1"/>
</dbReference>
<comment type="caution">
    <text evidence="10">The sequence shown here is derived from an EMBL/GenBank/DDBJ whole genome shotgun (WGS) entry which is preliminary data.</text>
</comment>
<accession>A0A4R3KKQ2</accession>
<gene>
    <name evidence="10" type="ORF">EDD72_103159</name>
</gene>
<dbReference type="GO" id="GO:0003676">
    <property type="term" value="F:nucleic acid binding"/>
    <property type="evidence" value="ECO:0007669"/>
    <property type="project" value="InterPro"/>
</dbReference>
<dbReference type="InterPro" id="IPR051673">
    <property type="entry name" value="SSDNA_exonuclease_RecJ"/>
</dbReference>
<dbReference type="Proteomes" id="UP000295788">
    <property type="component" value="Unassembled WGS sequence"/>
</dbReference>
<protein>
    <recommendedName>
        <fullName evidence="2">Single-stranded-DNA-specific exonuclease RecJ</fullName>
    </recommendedName>
</protein>
<feature type="domain" description="Single-stranded-DNA-specific exonuclease RecJ C-terminal" evidence="8">
    <location>
        <begin position="567"/>
        <end position="772"/>
    </location>
</feature>
<proteinExistence type="inferred from homology"/>
<evidence type="ECO:0000259" key="6">
    <source>
        <dbReference type="Pfam" id="PF01368"/>
    </source>
</evidence>
<evidence type="ECO:0000256" key="2">
    <source>
        <dbReference type="ARBA" id="ARBA00019841"/>
    </source>
</evidence>
<dbReference type="Pfam" id="PF10141">
    <property type="entry name" value="ssDNA-exonuc_C"/>
    <property type="match status" value="1"/>
</dbReference>
<feature type="domain" description="DHHA1" evidence="7">
    <location>
        <begin position="344"/>
        <end position="439"/>
    </location>
</feature>
<evidence type="ECO:0000259" key="9">
    <source>
        <dbReference type="Pfam" id="PF17768"/>
    </source>
</evidence>
<dbReference type="InterPro" id="IPR001667">
    <property type="entry name" value="DDH_dom"/>
</dbReference>
<evidence type="ECO:0000256" key="1">
    <source>
        <dbReference type="ARBA" id="ARBA00005915"/>
    </source>
</evidence>
<dbReference type="Pfam" id="PF01368">
    <property type="entry name" value="DHH"/>
    <property type="match status" value="1"/>
</dbReference>
<dbReference type="RefSeq" id="WP_132767230.1">
    <property type="nucleotide sequence ID" value="NZ_SMAB01000003.1"/>
</dbReference>
<comment type="similarity">
    <text evidence="1">Belongs to the RecJ family.</text>
</comment>
<dbReference type="InterPro" id="IPR018779">
    <property type="entry name" value="RecJ_C"/>
</dbReference>
<dbReference type="EMBL" id="SMAB01000003">
    <property type="protein sequence ID" value="TCS83831.1"/>
    <property type="molecule type" value="Genomic_DNA"/>
</dbReference>
<feature type="domain" description="DDH" evidence="6">
    <location>
        <begin position="82"/>
        <end position="226"/>
    </location>
</feature>
<dbReference type="GO" id="GO:0006310">
    <property type="term" value="P:DNA recombination"/>
    <property type="evidence" value="ECO:0007669"/>
    <property type="project" value="InterPro"/>
</dbReference>
<evidence type="ECO:0000313" key="11">
    <source>
        <dbReference type="Proteomes" id="UP000295788"/>
    </source>
</evidence>
<evidence type="ECO:0000256" key="5">
    <source>
        <dbReference type="ARBA" id="ARBA00022839"/>
    </source>
</evidence>
<keyword evidence="11" id="KW-1185">Reference proteome</keyword>
<evidence type="ECO:0000259" key="8">
    <source>
        <dbReference type="Pfam" id="PF10141"/>
    </source>
</evidence>
<dbReference type="OrthoDB" id="9809852at2"/>
<organism evidence="10 11">
    <name type="scientific">Tepidibacillus fermentans</name>
    <dbReference type="NCBI Taxonomy" id="1281767"/>
    <lineage>
        <taxon>Bacteria</taxon>
        <taxon>Bacillati</taxon>
        <taxon>Bacillota</taxon>
        <taxon>Bacilli</taxon>
        <taxon>Bacillales</taxon>
        <taxon>Bacillaceae</taxon>
        <taxon>Tepidibacillus</taxon>
    </lineage>
</organism>
<evidence type="ECO:0000313" key="10">
    <source>
        <dbReference type="EMBL" id="TCS83831.1"/>
    </source>
</evidence>
<dbReference type="SUPFAM" id="SSF64182">
    <property type="entry name" value="DHH phosphoesterases"/>
    <property type="match status" value="1"/>
</dbReference>
<feature type="domain" description="RecJ OB" evidence="9">
    <location>
        <begin position="454"/>
        <end position="560"/>
    </location>
</feature>
<dbReference type="Pfam" id="PF02272">
    <property type="entry name" value="DHHA1"/>
    <property type="match status" value="1"/>
</dbReference>
<keyword evidence="5 10" id="KW-0269">Exonuclease</keyword>
<dbReference type="NCBIfam" id="TIGR00644">
    <property type="entry name" value="recJ"/>
    <property type="match status" value="1"/>
</dbReference>
<keyword evidence="3" id="KW-0540">Nuclease</keyword>